<dbReference type="EMBL" id="UOFR01000074">
    <property type="protein sequence ID" value="VAX00210.1"/>
    <property type="molecule type" value="Genomic_DNA"/>
</dbReference>
<proteinExistence type="predicted"/>
<reference evidence="1" key="1">
    <citation type="submission" date="2018-06" db="EMBL/GenBank/DDBJ databases">
        <authorList>
            <person name="Zhirakovskaya E."/>
        </authorList>
    </citation>
    <scope>NUCLEOTIDE SEQUENCE</scope>
</reference>
<organism evidence="1">
    <name type="scientific">hydrothermal vent metagenome</name>
    <dbReference type="NCBI Taxonomy" id="652676"/>
    <lineage>
        <taxon>unclassified sequences</taxon>
        <taxon>metagenomes</taxon>
        <taxon>ecological metagenomes</taxon>
    </lineage>
</organism>
<accession>A0A3B1APP8</accession>
<name>A0A3B1APP8_9ZZZZ</name>
<gene>
    <name evidence="1" type="ORF">MNBD_GAMMA21-2468</name>
</gene>
<protein>
    <submittedName>
        <fullName evidence="1">Uncharacterized protein</fullName>
    </submittedName>
</protein>
<dbReference type="AlphaFoldDB" id="A0A3B1APP8"/>
<evidence type="ECO:0000313" key="1">
    <source>
        <dbReference type="EMBL" id="VAX00210.1"/>
    </source>
</evidence>
<sequence>MSTDVLTFPVKRTAKHKQDQVEAVLADDPNFKFIHDLLTAISELGLPMDGSASEKARELYAKYQRENKFSEWAEAFAEEEQETEK</sequence>